<dbReference type="Proteomes" id="UP000267029">
    <property type="component" value="Unassembled WGS sequence"/>
</dbReference>
<evidence type="ECO:0000313" key="1">
    <source>
        <dbReference type="EMBL" id="VDD78925.1"/>
    </source>
</evidence>
<protein>
    <submittedName>
        <fullName evidence="3">Ovule protein</fullName>
    </submittedName>
</protein>
<sequence>MCHLSHTSSSSSLSSSSTSRSALFVFCSCPTTTARHLSLSSPPSSAPLPIHPSFPASPPTYNLCTTQAPMHTCTSHKSKSLHLPLLHIWSAPQLSSLEAAVLVTFTNSCL</sequence>
<keyword evidence="2" id="KW-1185">Reference proteome</keyword>
<gene>
    <name evidence="1" type="ORF">MCOS_LOCUS4928</name>
</gene>
<name>A0A0R3UDC9_MESCO</name>
<reference evidence="1 2" key="1">
    <citation type="submission" date="2018-10" db="EMBL/GenBank/DDBJ databases">
        <authorList>
            <consortium name="Pathogen Informatics"/>
        </authorList>
    </citation>
    <scope>NUCLEOTIDE SEQUENCE [LARGE SCALE GENOMIC DNA]</scope>
</reference>
<reference evidence="3" key="2">
    <citation type="submission" date="2019-11" db="UniProtKB">
        <authorList>
            <consortium name="WormBaseParasite"/>
        </authorList>
    </citation>
    <scope>IDENTIFICATION</scope>
</reference>
<proteinExistence type="predicted"/>
<organism evidence="3">
    <name type="scientific">Mesocestoides corti</name>
    <name type="common">Flatworm</name>
    <dbReference type="NCBI Taxonomy" id="53468"/>
    <lineage>
        <taxon>Eukaryota</taxon>
        <taxon>Metazoa</taxon>
        <taxon>Spiralia</taxon>
        <taxon>Lophotrochozoa</taxon>
        <taxon>Platyhelminthes</taxon>
        <taxon>Cestoda</taxon>
        <taxon>Eucestoda</taxon>
        <taxon>Cyclophyllidea</taxon>
        <taxon>Mesocestoididae</taxon>
        <taxon>Mesocestoides</taxon>
    </lineage>
</organism>
<evidence type="ECO:0000313" key="3">
    <source>
        <dbReference type="WBParaSite" id="MCU_014192-RA"/>
    </source>
</evidence>
<evidence type="ECO:0000313" key="2">
    <source>
        <dbReference type="Proteomes" id="UP000267029"/>
    </source>
</evidence>
<dbReference type="WBParaSite" id="MCU_014192-RA">
    <property type="protein sequence ID" value="MCU_014192-RA"/>
    <property type="gene ID" value="MCU_014192"/>
</dbReference>
<accession>A0A0R3UDC9</accession>
<dbReference type="EMBL" id="UXSR01002750">
    <property type="protein sequence ID" value="VDD78925.1"/>
    <property type="molecule type" value="Genomic_DNA"/>
</dbReference>
<dbReference type="AlphaFoldDB" id="A0A0R3UDC9"/>